<gene>
    <name evidence="2" type="ORF">IGS67_02630</name>
</gene>
<feature type="transmembrane region" description="Helical" evidence="1">
    <location>
        <begin position="100"/>
        <end position="129"/>
    </location>
</feature>
<feature type="transmembrane region" description="Helical" evidence="1">
    <location>
        <begin position="369"/>
        <end position="391"/>
    </location>
</feature>
<proteinExistence type="predicted"/>
<feature type="transmembrane region" description="Helical" evidence="1">
    <location>
        <begin position="21"/>
        <end position="46"/>
    </location>
</feature>
<feature type="transmembrane region" description="Helical" evidence="1">
    <location>
        <begin position="172"/>
        <end position="189"/>
    </location>
</feature>
<evidence type="ECO:0000313" key="3">
    <source>
        <dbReference type="Proteomes" id="UP000642107"/>
    </source>
</evidence>
<dbReference type="RefSeq" id="WP_192277517.1">
    <property type="nucleotide sequence ID" value="NZ_JACZDF010000001.1"/>
</dbReference>
<accession>A0ABR9DMM8</accession>
<protein>
    <recommendedName>
        <fullName evidence="4">ABC-2 type transport system permease protein</fullName>
    </recommendedName>
</protein>
<dbReference type="Proteomes" id="UP000642107">
    <property type="component" value="Unassembled WGS sequence"/>
</dbReference>
<feature type="transmembrane region" description="Helical" evidence="1">
    <location>
        <begin position="447"/>
        <end position="472"/>
    </location>
</feature>
<keyword evidence="3" id="KW-1185">Reference proteome</keyword>
<evidence type="ECO:0008006" key="4">
    <source>
        <dbReference type="Google" id="ProtNLM"/>
    </source>
</evidence>
<feature type="transmembrane region" description="Helical" evidence="1">
    <location>
        <begin position="328"/>
        <end position="348"/>
    </location>
</feature>
<feature type="transmembrane region" description="Helical" evidence="1">
    <location>
        <begin position="403"/>
        <end position="426"/>
    </location>
</feature>
<reference evidence="2 3" key="1">
    <citation type="submission" date="2020-09" db="EMBL/GenBank/DDBJ databases">
        <title>Flavimobilis rhizosphaerae sp. nov., isolated from rhizosphere soil of Spartina alterniflora.</title>
        <authorList>
            <person name="Hanqin C."/>
        </authorList>
    </citation>
    <scope>NUCLEOTIDE SEQUENCE [LARGE SCALE GENOMIC DNA]</scope>
    <source>
        <strain evidence="2 3">GY 10621</strain>
    </source>
</reference>
<keyword evidence="1" id="KW-1133">Transmembrane helix</keyword>
<name>A0ABR9DMM8_9MICO</name>
<feature type="transmembrane region" description="Helical" evidence="1">
    <location>
        <begin position="58"/>
        <end position="79"/>
    </location>
</feature>
<dbReference type="EMBL" id="JACZDF010000001">
    <property type="protein sequence ID" value="MBD9698390.1"/>
    <property type="molecule type" value="Genomic_DNA"/>
</dbReference>
<comment type="caution">
    <text evidence="2">The sequence shown here is derived from an EMBL/GenBank/DDBJ whole genome shotgun (WGS) entry which is preliminary data.</text>
</comment>
<feature type="transmembrane region" description="Helical" evidence="1">
    <location>
        <begin position="135"/>
        <end position="160"/>
    </location>
</feature>
<sequence length="520" mass="53966">MVAHVVRLRLTLWAGSLRTSPWQIVGLALGLLNAVLVSLVLVGSMAYTRTIAEETWDVTLIVGGALVVVGWWVVPLLAFGVDSALDPRRFALLAVPRRPLLAGLAVAGLLGIPGLTTLAVATAGLLVWVPDILPIIVGLVLLPVVMLTCIAGSRAFALLMEPLLAARRFREVVGVLALAPIVVVAPALGQSLRALRRGADVAPALIEIVGWTPPGAVWAVQVDVAQGRWGRAAAHLAIALVTAALLVKLWDAGLERALTTPPPRPNVVAQHGPGWFGRLPATPTGAVLARSLTYWARDSRYMSNLTVLPVLVVTLHVLSQGAVPVTTIIAPAIVAFTLGWAVVADVAMDSSAFWLHASAGVRGIADRTGRALAVLVVGVPAVVLTFVAGAWRADRWDLAPASLGLSAVLLGASLGISSLVSAWVLFAVPAPGDGPFSTPHGSATANLFVQSLAWIVVMVLATPSIVLTVYAWRGSAAAGWGGLALGLTLGVGLLVAGLRAGARIYDARVPELVHALRSRG</sequence>
<organism evidence="2 3">
    <name type="scientific">Flavimobilis rhizosphaerae</name>
    <dbReference type="NCBI Taxonomy" id="2775421"/>
    <lineage>
        <taxon>Bacteria</taxon>
        <taxon>Bacillati</taxon>
        <taxon>Actinomycetota</taxon>
        <taxon>Actinomycetes</taxon>
        <taxon>Micrococcales</taxon>
        <taxon>Jonesiaceae</taxon>
        <taxon>Flavimobilis</taxon>
    </lineage>
</organism>
<feature type="transmembrane region" description="Helical" evidence="1">
    <location>
        <begin position="478"/>
        <end position="498"/>
    </location>
</feature>
<evidence type="ECO:0000313" key="2">
    <source>
        <dbReference type="EMBL" id="MBD9698390.1"/>
    </source>
</evidence>
<keyword evidence="1" id="KW-0812">Transmembrane</keyword>
<keyword evidence="1" id="KW-0472">Membrane</keyword>
<feature type="transmembrane region" description="Helical" evidence="1">
    <location>
        <begin position="232"/>
        <end position="250"/>
    </location>
</feature>
<evidence type="ECO:0000256" key="1">
    <source>
        <dbReference type="SAM" id="Phobius"/>
    </source>
</evidence>
<feature type="transmembrane region" description="Helical" evidence="1">
    <location>
        <begin position="301"/>
        <end position="322"/>
    </location>
</feature>